<dbReference type="GO" id="GO:0000166">
    <property type="term" value="F:nucleotide binding"/>
    <property type="evidence" value="ECO:0007669"/>
    <property type="project" value="UniProtKB-KW"/>
</dbReference>
<dbReference type="Gene3D" id="3.60.21.10">
    <property type="match status" value="1"/>
</dbReference>
<dbReference type="InterPro" id="IPR036907">
    <property type="entry name" value="5'-Nucleotdase_C_sf"/>
</dbReference>
<dbReference type="Gene3D" id="3.90.780.10">
    <property type="entry name" value="5'-Nucleotidase, C-terminal domain"/>
    <property type="match status" value="1"/>
</dbReference>
<dbReference type="PANTHER" id="PTHR11575">
    <property type="entry name" value="5'-NUCLEOTIDASE-RELATED"/>
    <property type="match status" value="1"/>
</dbReference>
<evidence type="ECO:0008006" key="10">
    <source>
        <dbReference type="Google" id="ProtNLM"/>
    </source>
</evidence>
<gene>
    <name evidence="8" type="ORF">HMPREF0179_02489</name>
</gene>
<dbReference type="RefSeq" id="WP_005028347.1">
    <property type="nucleotide sequence ID" value="NZ_KE150238.1"/>
</dbReference>
<dbReference type="Pfam" id="PF00149">
    <property type="entry name" value="Metallophos"/>
    <property type="match status" value="1"/>
</dbReference>
<evidence type="ECO:0000256" key="1">
    <source>
        <dbReference type="ARBA" id="ARBA00022723"/>
    </source>
</evidence>
<dbReference type="STRING" id="563192.HMPREF0179_02489"/>
<evidence type="ECO:0000256" key="5">
    <source>
        <dbReference type="RuleBase" id="RU362119"/>
    </source>
</evidence>
<keyword evidence="9" id="KW-1185">Reference proteome</keyword>
<feature type="domain" description="5'-Nucleotidase C-terminal" evidence="7">
    <location>
        <begin position="352"/>
        <end position="502"/>
    </location>
</feature>
<dbReference type="FunFam" id="3.60.21.10:FF:000020">
    <property type="entry name" value="NT5E isoform 4"/>
    <property type="match status" value="1"/>
</dbReference>
<evidence type="ECO:0000259" key="7">
    <source>
        <dbReference type="Pfam" id="PF02872"/>
    </source>
</evidence>
<dbReference type="HOGENOM" id="CLU_005854_7_1_7"/>
<accession>E5Y8H1</accession>
<dbReference type="PANTHER" id="PTHR11575:SF24">
    <property type="entry name" value="5'-NUCLEOTIDASE"/>
    <property type="match status" value="1"/>
</dbReference>
<comment type="caution">
    <text evidence="8">The sequence shown here is derived from an EMBL/GenBank/DDBJ whole genome shotgun (WGS) entry which is preliminary data.</text>
</comment>
<feature type="domain" description="Calcineurin-like phosphoesterase" evidence="6">
    <location>
        <begin position="26"/>
        <end position="241"/>
    </location>
</feature>
<dbReference type="Pfam" id="PF02872">
    <property type="entry name" value="5_nucleotid_C"/>
    <property type="match status" value="1"/>
</dbReference>
<evidence type="ECO:0000256" key="3">
    <source>
        <dbReference type="ARBA" id="ARBA00022741"/>
    </source>
</evidence>
<comment type="similarity">
    <text evidence="5">Belongs to the 5'-nucleotidase family.</text>
</comment>
<evidence type="ECO:0000256" key="4">
    <source>
        <dbReference type="ARBA" id="ARBA00022801"/>
    </source>
</evidence>
<name>E5Y8H1_BILW3</name>
<reference evidence="8 9" key="1">
    <citation type="submission" date="2010-10" db="EMBL/GenBank/DDBJ databases">
        <authorList>
            <consortium name="The Broad Institute Genome Sequencing Platform"/>
            <person name="Ward D."/>
            <person name="Earl A."/>
            <person name="Feldgarden M."/>
            <person name="Young S.K."/>
            <person name="Gargeya S."/>
            <person name="Zeng Q."/>
            <person name="Alvarado L."/>
            <person name="Berlin A."/>
            <person name="Bochicchio J."/>
            <person name="Chapman S.B."/>
            <person name="Chen Z."/>
            <person name="Freedman E."/>
            <person name="Gellesch M."/>
            <person name="Goldberg J."/>
            <person name="Griggs A."/>
            <person name="Gujja S."/>
            <person name="Heilman E."/>
            <person name="Heiman D."/>
            <person name="Howarth C."/>
            <person name="Mehta T."/>
            <person name="Neiman D."/>
            <person name="Pearson M."/>
            <person name="Roberts A."/>
            <person name="Saif S."/>
            <person name="Shea T."/>
            <person name="Shenoy N."/>
            <person name="Sisk P."/>
            <person name="Stolte C."/>
            <person name="Sykes S."/>
            <person name="White J."/>
            <person name="Yandava C."/>
            <person name="Allen-Vercoe E."/>
            <person name="Sibley C."/>
            <person name="Ambrose C.E."/>
            <person name="Strauss J."/>
            <person name="Daigneault M."/>
            <person name="Haas B."/>
            <person name="Nusbaum C."/>
            <person name="Birren B."/>
        </authorList>
    </citation>
    <scope>NUCLEOTIDE SEQUENCE [LARGE SCALE GENOMIC DNA]</scope>
    <source>
        <strain evidence="8 9">3_1_6</strain>
    </source>
</reference>
<dbReference type="GO" id="GO:0046872">
    <property type="term" value="F:metal ion binding"/>
    <property type="evidence" value="ECO:0007669"/>
    <property type="project" value="UniProtKB-KW"/>
</dbReference>
<dbReference type="InterPro" id="IPR004843">
    <property type="entry name" value="Calcineurin-like_PHP"/>
</dbReference>
<dbReference type="EMBL" id="ADCP02000001">
    <property type="protein sequence ID" value="EFV43723.1"/>
    <property type="molecule type" value="Genomic_DNA"/>
</dbReference>
<dbReference type="AlphaFoldDB" id="E5Y8H1"/>
<dbReference type="Proteomes" id="UP000006034">
    <property type="component" value="Unassembled WGS sequence"/>
</dbReference>
<sequence length="538" mass="56898">MKKIRLPLLSLLLLCFAAPSQAFELTVLHTNDVHSMYGGTTEKGTACYAAQCAGGSGGSVRLKQAVDTVRAAEPNVVLLDAGDEFQGTLFYTQFKGDVAAEVLDALDYTAFTPGNHEFDDGCGEFRRFVERTHVPVLAANLTLPPVPGGKPLTRPWIVVERQGRKIGIVGLVNEETPSLASPCKEAVFGPAETALREAVASLRAQGVNIVIALTHLGLNVDCELAGRVDGVDVFVGGHTHSLLSNTNPKAVGPYPIVKHSPSGEPVLVVTAASSCKLLGHIAIDFNDAGTAQRWNGEPIVLDGRNVTVPPDAKLSARLDSYAAQLRSLIGQPVGKILLAGDTSGRQVDLEEDAHLCRVQECPSGDVLMDSLLWGARDTGATVALSVGGTVRSPLHTGVVTMGDLLATMPFDNTLVVGDLTGKQLLGALEHGASGYENGAGRFLQVAGLTYSVEPAKPVGQRVSAVSVRTKAGGWEPLRPEAVYRVATVDYAAEGGDGFAAFKKIKWQYTGRAHIECLRDYIAKAPVEVRSGGRITVLR</sequence>
<dbReference type="InterPro" id="IPR029052">
    <property type="entry name" value="Metallo-depent_PP-like"/>
</dbReference>
<dbReference type="OrthoDB" id="9803927at2"/>
<keyword evidence="3 5" id="KW-0547">Nucleotide-binding</keyword>
<evidence type="ECO:0000256" key="2">
    <source>
        <dbReference type="ARBA" id="ARBA00022729"/>
    </source>
</evidence>
<dbReference type="GO" id="GO:0009166">
    <property type="term" value="P:nucleotide catabolic process"/>
    <property type="evidence" value="ECO:0007669"/>
    <property type="project" value="InterPro"/>
</dbReference>
<organism evidence="8 9">
    <name type="scientific">Bilophila wadsworthia (strain 3_1_6)</name>
    <dbReference type="NCBI Taxonomy" id="563192"/>
    <lineage>
        <taxon>Bacteria</taxon>
        <taxon>Pseudomonadati</taxon>
        <taxon>Thermodesulfobacteriota</taxon>
        <taxon>Desulfovibrionia</taxon>
        <taxon>Desulfovibrionales</taxon>
        <taxon>Desulfovibrionaceae</taxon>
        <taxon>Bilophila</taxon>
    </lineage>
</organism>
<proteinExistence type="inferred from homology"/>
<evidence type="ECO:0000313" key="9">
    <source>
        <dbReference type="Proteomes" id="UP000006034"/>
    </source>
</evidence>
<feature type="chain" id="PRO_5005128222" description="5'-nucleotidase" evidence="5">
    <location>
        <begin position="23"/>
        <end position="538"/>
    </location>
</feature>
<keyword evidence="4 5" id="KW-0378">Hydrolase</keyword>
<feature type="signal peptide" evidence="5">
    <location>
        <begin position="1"/>
        <end position="22"/>
    </location>
</feature>
<dbReference type="InterPro" id="IPR006179">
    <property type="entry name" value="5_nucleotidase/apyrase"/>
</dbReference>
<dbReference type="PRINTS" id="PR01607">
    <property type="entry name" value="APYRASEFAMLY"/>
</dbReference>
<dbReference type="GO" id="GO:0016787">
    <property type="term" value="F:hydrolase activity"/>
    <property type="evidence" value="ECO:0007669"/>
    <property type="project" value="UniProtKB-KW"/>
</dbReference>
<keyword evidence="2 5" id="KW-0732">Signal</keyword>
<keyword evidence="1" id="KW-0479">Metal-binding</keyword>
<dbReference type="eggNOG" id="COG0737">
    <property type="taxonomic scope" value="Bacteria"/>
</dbReference>
<dbReference type="InterPro" id="IPR008334">
    <property type="entry name" value="5'-Nucleotdase_C"/>
</dbReference>
<evidence type="ECO:0000259" key="6">
    <source>
        <dbReference type="Pfam" id="PF00149"/>
    </source>
</evidence>
<dbReference type="GeneID" id="78085619"/>
<reference evidence="8 9" key="2">
    <citation type="submission" date="2013-04" db="EMBL/GenBank/DDBJ databases">
        <title>The Genome Sequence of Bilophila wadsworthia 3_1_6.</title>
        <authorList>
            <consortium name="The Broad Institute Genomics Platform"/>
            <person name="Earl A."/>
            <person name="Ward D."/>
            <person name="Feldgarden M."/>
            <person name="Gevers D."/>
            <person name="Sibley C."/>
            <person name="Strauss J."/>
            <person name="Allen-Vercoe E."/>
            <person name="Walker B."/>
            <person name="Young S."/>
            <person name="Zeng Q."/>
            <person name="Gargeya S."/>
            <person name="Fitzgerald M."/>
            <person name="Haas B."/>
            <person name="Abouelleil A."/>
            <person name="Allen A.W."/>
            <person name="Alvarado L."/>
            <person name="Arachchi H.M."/>
            <person name="Berlin A.M."/>
            <person name="Chapman S.B."/>
            <person name="Gainer-Dewar J."/>
            <person name="Goldberg J."/>
            <person name="Griggs A."/>
            <person name="Gujja S."/>
            <person name="Hansen M."/>
            <person name="Howarth C."/>
            <person name="Imamovic A."/>
            <person name="Ireland A."/>
            <person name="Larimer J."/>
            <person name="McCowan C."/>
            <person name="Murphy C."/>
            <person name="Pearson M."/>
            <person name="Poon T.W."/>
            <person name="Priest M."/>
            <person name="Roberts A."/>
            <person name="Saif S."/>
            <person name="Shea T."/>
            <person name="Sisk P."/>
            <person name="Sykes S."/>
            <person name="Wortman J."/>
            <person name="Nusbaum C."/>
            <person name="Birren B."/>
        </authorList>
    </citation>
    <scope>NUCLEOTIDE SEQUENCE [LARGE SCALE GENOMIC DNA]</scope>
    <source>
        <strain evidence="8 9">3_1_6</strain>
    </source>
</reference>
<evidence type="ECO:0000313" key="8">
    <source>
        <dbReference type="EMBL" id="EFV43723.1"/>
    </source>
</evidence>
<dbReference type="SUPFAM" id="SSF56300">
    <property type="entry name" value="Metallo-dependent phosphatases"/>
    <property type="match status" value="1"/>
</dbReference>
<protein>
    <recommendedName>
        <fullName evidence="10">5'-nucleotidase</fullName>
    </recommendedName>
</protein>
<dbReference type="SUPFAM" id="SSF55816">
    <property type="entry name" value="5'-nucleotidase (syn. UDP-sugar hydrolase), C-terminal domain"/>
    <property type="match status" value="1"/>
</dbReference>